<protein>
    <recommendedName>
        <fullName evidence="2">F-box domain-containing protein</fullName>
    </recommendedName>
</protein>
<keyword evidence="1" id="KW-0040">ANK repeat</keyword>
<comment type="caution">
    <text evidence="3">The sequence shown here is derived from an EMBL/GenBank/DDBJ whole genome shotgun (WGS) entry which is preliminary data.</text>
</comment>
<dbReference type="AlphaFoldDB" id="A0A9W6ADA2"/>
<proteinExistence type="predicted"/>
<sequence length="490" mass="54406">MTGKSSAALTCLPTEILQQILSYLPTEDLSQNVQWTCTKLRDVTCLVYRTRYGKGPAPVSENVDDWKTFAIQYEEVYLKDTNELKEQTIDAFLESYFEYPDETLTDEARDIIYYLHESPQEHPRGFEAIVAALSVQNRYLDASEYLKTSANLLTLDSKALLQARFNLKLSVAWHECSIELLNQSLSATATIGNLNGFRYIVELVLAKDGEVDYIRAATAAARSGILEIFEYIHAGCGNVLNSADLALLMDMSIRYGCANITESLLETCVLEGIQAHYESALRFGHVEILLQFAKYKPGVAATYMESGDLQLSFVLSHGEKKCKTIYFLAKHASVDIDAIGRDGLTAAHVAAEKGLFEELELLLSLGASLTSCGLIEQTAAELVYCSHKHSIAHQTFSPGLIDRKKDLARHVLKMSRGENIRALSTKCREEVSGIESAYDDAEAKLVALWARNIGMQTLEQLHKMLETPVVLNPGPAKRAGEAKELAFLNR</sequence>
<feature type="repeat" description="ANK" evidence="1">
    <location>
        <begin position="342"/>
        <end position="374"/>
    </location>
</feature>
<dbReference type="PROSITE" id="PS50088">
    <property type="entry name" value="ANK_REPEAT"/>
    <property type="match status" value="1"/>
</dbReference>
<dbReference type="EMBL" id="BRPB01000348">
    <property type="protein sequence ID" value="GLA56234.1"/>
    <property type="molecule type" value="Genomic_DNA"/>
</dbReference>
<dbReference type="SUPFAM" id="SSF48403">
    <property type="entry name" value="Ankyrin repeat"/>
    <property type="match status" value="1"/>
</dbReference>
<evidence type="ECO:0000313" key="4">
    <source>
        <dbReference type="Proteomes" id="UP001144191"/>
    </source>
</evidence>
<evidence type="ECO:0000313" key="3">
    <source>
        <dbReference type="EMBL" id="GLA56234.1"/>
    </source>
</evidence>
<evidence type="ECO:0000259" key="2">
    <source>
        <dbReference type="PROSITE" id="PS50181"/>
    </source>
</evidence>
<dbReference type="SUPFAM" id="SSF81383">
    <property type="entry name" value="F-box domain"/>
    <property type="match status" value="1"/>
</dbReference>
<accession>A0A9W6ADA2</accession>
<dbReference type="Proteomes" id="UP001144191">
    <property type="component" value="Unassembled WGS sequence"/>
</dbReference>
<reference evidence="3" key="1">
    <citation type="submission" date="2022-07" db="EMBL/GenBank/DDBJ databases">
        <title>Taxonomy of Aspergillus series Nigri: significant species reduction supported by multi-species coalescent approaches.</title>
        <authorList>
            <person name="Bian C."/>
            <person name="Kusuya Y."/>
            <person name="Sklenar F."/>
            <person name="D'hooge E."/>
            <person name="Yaguchi T."/>
            <person name="Takahashi H."/>
            <person name="Hubka V."/>
        </authorList>
    </citation>
    <scope>NUCLEOTIDE SEQUENCE</scope>
    <source>
        <strain evidence="3">IFM 63604</strain>
    </source>
</reference>
<dbReference type="Gene3D" id="1.25.40.20">
    <property type="entry name" value="Ankyrin repeat-containing domain"/>
    <property type="match status" value="1"/>
</dbReference>
<dbReference type="PROSITE" id="PS50181">
    <property type="entry name" value="FBOX"/>
    <property type="match status" value="1"/>
</dbReference>
<dbReference type="Pfam" id="PF12937">
    <property type="entry name" value="F-box-like"/>
    <property type="match status" value="1"/>
</dbReference>
<organism evidence="3 4">
    <name type="scientific">Aspergillus niger</name>
    <dbReference type="NCBI Taxonomy" id="5061"/>
    <lineage>
        <taxon>Eukaryota</taxon>
        <taxon>Fungi</taxon>
        <taxon>Dikarya</taxon>
        <taxon>Ascomycota</taxon>
        <taxon>Pezizomycotina</taxon>
        <taxon>Eurotiomycetes</taxon>
        <taxon>Eurotiomycetidae</taxon>
        <taxon>Eurotiales</taxon>
        <taxon>Aspergillaceae</taxon>
        <taxon>Aspergillus</taxon>
        <taxon>Aspergillus subgen. Circumdati</taxon>
    </lineage>
</organism>
<dbReference type="InterPro" id="IPR036770">
    <property type="entry name" value="Ankyrin_rpt-contain_sf"/>
</dbReference>
<gene>
    <name evidence="3" type="ORF">AnigIFM63604_006014</name>
</gene>
<dbReference type="InterPro" id="IPR002110">
    <property type="entry name" value="Ankyrin_rpt"/>
</dbReference>
<dbReference type="InterPro" id="IPR036047">
    <property type="entry name" value="F-box-like_dom_sf"/>
</dbReference>
<dbReference type="PROSITE" id="PS50297">
    <property type="entry name" value="ANK_REP_REGION"/>
    <property type="match status" value="1"/>
</dbReference>
<dbReference type="InterPro" id="IPR001810">
    <property type="entry name" value="F-box_dom"/>
</dbReference>
<feature type="domain" description="F-box" evidence="2">
    <location>
        <begin position="6"/>
        <end position="51"/>
    </location>
</feature>
<name>A0A9W6ADA2_ASPNG</name>
<feature type="non-terminal residue" evidence="3">
    <location>
        <position position="1"/>
    </location>
</feature>
<evidence type="ECO:0000256" key="1">
    <source>
        <dbReference type="PROSITE-ProRule" id="PRU00023"/>
    </source>
</evidence>